<feature type="transmembrane region" description="Helical" evidence="1">
    <location>
        <begin position="39"/>
        <end position="58"/>
    </location>
</feature>
<keyword evidence="1" id="KW-1133">Transmembrane helix</keyword>
<dbReference type="EMBL" id="BART01018145">
    <property type="protein sequence ID" value="GAG86502.1"/>
    <property type="molecule type" value="Genomic_DNA"/>
</dbReference>
<feature type="transmembrane region" description="Helical" evidence="1">
    <location>
        <begin position="7"/>
        <end position="27"/>
    </location>
</feature>
<accession>X1BZI5</accession>
<reference evidence="2" key="1">
    <citation type="journal article" date="2014" name="Front. Microbiol.">
        <title>High frequency of phylogenetically diverse reductive dehalogenase-homologous genes in deep subseafloor sedimentary metagenomes.</title>
        <authorList>
            <person name="Kawai M."/>
            <person name="Futagami T."/>
            <person name="Toyoda A."/>
            <person name="Takaki Y."/>
            <person name="Nishi S."/>
            <person name="Hori S."/>
            <person name="Arai W."/>
            <person name="Tsubouchi T."/>
            <person name="Morono Y."/>
            <person name="Uchiyama I."/>
            <person name="Ito T."/>
            <person name="Fujiyama A."/>
            <person name="Inagaki F."/>
            <person name="Takami H."/>
        </authorList>
    </citation>
    <scope>NUCLEOTIDE SEQUENCE</scope>
    <source>
        <strain evidence="2">Expedition CK06-06</strain>
    </source>
</reference>
<gene>
    <name evidence="2" type="ORF">S01H4_34311</name>
</gene>
<comment type="caution">
    <text evidence="2">The sequence shown here is derived from an EMBL/GenBank/DDBJ whole genome shotgun (WGS) entry which is preliminary data.</text>
</comment>
<organism evidence="2">
    <name type="scientific">marine sediment metagenome</name>
    <dbReference type="NCBI Taxonomy" id="412755"/>
    <lineage>
        <taxon>unclassified sequences</taxon>
        <taxon>metagenomes</taxon>
        <taxon>ecological metagenomes</taxon>
    </lineage>
</organism>
<name>X1BZI5_9ZZZZ</name>
<protein>
    <submittedName>
        <fullName evidence="2">Uncharacterized protein</fullName>
    </submittedName>
</protein>
<evidence type="ECO:0000313" key="2">
    <source>
        <dbReference type="EMBL" id="GAG86502.1"/>
    </source>
</evidence>
<evidence type="ECO:0000256" key="1">
    <source>
        <dbReference type="SAM" id="Phobius"/>
    </source>
</evidence>
<keyword evidence="1" id="KW-0812">Transmembrane</keyword>
<keyword evidence="1" id="KW-0472">Membrane</keyword>
<sequence length="80" mass="9076">MTNDSKMLIALCIVFGILALLITMHGIAHVFYHDFYVEWYKIFASFTAIVGITTLIIFRRVLIRINSPALTTRTAEGRGQ</sequence>
<proteinExistence type="predicted"/>
<dbReference type="AlphaFoldDB" id="X1BZI5"/>